<reference evidence="1 2" key="1">
    <citation type="submission" date="2023-03" db="EMBL/GenBank/DDBJ databases">
        <title>Bacillus Genome Sequencing.</title>
        <authorList>
            <person name="Dunlap C."/>
        </authorList>
    </citation>
    <scope>NUCLEOTIDE SEQUENCE [LARGE SCALE GENOMIC DNA]</scope>
    <source>
        <strain evidence="1 2">B-615</strain>
    </source>
</reference>
<evidence type="ECO:0000313" key="1">
    <source>
        <dbReference type="EMBL" id="MED1564752.1"/>
    </source>
</evidence>
<accession>A0ABU6MPH7</accession>
<gene>
    <name evidence="1" type="ORF">P4U88_02115</name>
</gene>
<dbReference type="EMBL" id="JARMDB010000001">
    <property type="protein sequence ID" value="MED1564752.1"/>
    <property type="molecule type" value="Genomic_DNA"/>
</dbReference>
<organism evidence="1 2">
    <name type="scientific">Bacillus paramycoides</name>
    <dbReference type="NCBI Taxonomy" id="2026194"/>
    <lineage>
        <taxon>Bacteria</taxon>
        <taxon>Bacillati</taxon>
        <taxon>Bacillota</taxon>
        <taxon>Bacilli</taxon>
        <taxon>Bacillales</taxon>
        <taxon>Bacillaceae</taxon>
        <taxon>Bacillus</taxon>
        <taxon>Bacillus cereus group</taxon>
    </lineage>
</organism>
<protein>
    <submittedName>
        <fullName evidence="1">Uncharacterized protein</fullName>
    </submittedName>
</protein>
<feature type="non-terminal residue" evidence="1">
    <location>
        <position position="1"/>
    </location>
</feature>
<keyword evidence="2" id="KW-1185">Reference proteome</keyword>
<name>A0ABU6MPH7_9BACI</name>
<sequence length="71" mass="8365">ILLIRACFGIQGFSPFNKNKRVEDLRTFVLNKKISDFTHLYTTIKENIPYENALQFDIFKRAAIWQVADRS</sequence>
<comment type="caution">
    <text evidence="1">The sequence shown here is derived from an EMBL/GenBank/DDBJ whole genome shotgun (WGS) entry which is preliminary data.</text>
</comment>
<evidence type="ECO:0000313" key="2">
    <source>
        <dbReference type="Proteomes" id="UP001309448"/>
    </source>
</evidence>
<dbReference type="RefSeq" id="WP_327903857.1">
    <property type="nucleotide sequence ID" value="NZ_JARLXZ010000031.1"/>
</dbReference>
<dbReference type="Proteomes" id="UP001309448">
    <property type="component" value="Unassembled WGS sequence"/>
</dbReference>
<proteinExistence type="predicted"/>